<gene>
    <name evidence="3" type="ORF">F892_00032</name>
</gene>
<dbReference type="EMBL" id="APRW01000001">
    <property type="protein sequence ID" value="ENX24882.1"/>
    <property type="molecule type" value="Genomic_DNA"/>
</dbReference>
<dbReference type="PATRIC" id="fig|1217706.3.peg.23"/>
<keyword evidence="2" id="KW-0732">Signal</keyword>
<feature type="signal peptide" evidence="2">
    <location>
        <begin position="1"/>
        <end position="18"/>
    </location>
</feature>
<dbReference type="HOGENOM" id="CLU_1709336_0_0_6"/>
<evidence type="ECO:0000256" key="1">
    <source>
        <dbReference type="SAM" id="MobiDB-lite"/>
    </source>
</evidence>
<protein>
    <recommendedName>
        <fullName evidence="5">FimV domain-containing protein</fullName>
    </recommendedName>
</protein>
<sequence>MKKTLLISLALVGLNTHAETAQNAIETPVAIEVDQPSLTAAKGTLEVKTDAKTVTVSQSPNSPLATTITKTEVKAGTEVKKAPEAIKPSPVKPEPEPQVATVKAAPAKEPVEQIYSAEDVMPELSQEDMNYIKAVNANAQINAIESKVINQEAITKEELKVLRQRNPNL</sequence>
<dbReference type="GeneID" id="303685430"/>
<dbReference type="Proteomes" id="UP000013173">
    <property type="component" value="Unassembled WGS sequence"/>
</dbReference>
<evidence type="ECO:0008006" key="5">
    <source>
        <dbReference type="Google" id="ProtNLM"/>
    </source>
</evidence>
<feature type="chain" id="PRO_5004149737" description="FimV domain-containing protein" evidence="2">
    <location>
        <begin position="19"/>
        <end position="169"/>
    </location>
</feature>
<proteinExistence type="predicted"/>
<evidence type="ECO:0000313" key="3">
    <source>
        <dbReference type="EMBL" id="ENX24882.1"/>
    </source>
</evidence>
<dbReference type="RefSeq" id="WP_005254911.1">
    <property type="nucleotide sequence ID" value="NZ_BMDR01000015.1"/>
</dbReference>
<name>N9QD87_9GAMM</name>
<evidence type="ECO:0000256" key="2">
    <source>
        <dbReference type="SAM" id="SignalP"/>
    </source>
</evidence>
<reference evidence="3 4" key="1">
    <citation type="submission" date="2013-02" db="EMBL/GenBank/DDBJ databases">
        <title>The Genome Sequence of Acinetobacter sp. NIPH 2168.</title>
        <authorList>
            <consortium name="The Broad Institute Genome Sequencing Platform"/>
            <consortium name="The Broad Institute Genome Sequencing Center for Infectious Disease"/>
            <person name="Cerqueira G."/>
            <person name="Feldgarden M."/>
            <person name="Courvalin P."/>
            <person name="Perichon B."/>
            <person name="Grillot-Courvalin C."/>
            <person name="Clermont D."/>
            <person name="Rocha E."/>
            <person name="Yoon E.-J."/>
            <person name="Nemec A."/>
            <person name="Walker B."/>
            <person name="Young S.K."/>
            <person name="Zeng Q."/>
            <person name="Gargeya S."/>
            <person name="Fitzgerald M."/>
            <person name="Haas B."/>
            <person name="Abouelleil A."/>
            <person name="Alvarado L."/>
            <person name="Arachchi H.M."/>
            <person name="Berlin A.M."/>
            <person name="Chapman S.B."/>
            <person name="Dewar J."/>
            <person name="Goldberg J."/>
            <person name="Griggs A."/>
            <person name="Gujja S."/>
            <person name="Hansen M."/>
            <person name="Howarth C."/>
            <person name="Imamovic A."/>
            <person name="Larimer J."/>
            <person name="McCowan C."/>
            <person name="Murphy C."/>
            <person name="Neiman D."/>
            <person name="Pearson M."/>
            <person name="Priest M."/>
            <person name="Roberts A."/>
            <person name="Saif S."/>
            <person name="Shea T."/>
            <person name="Sisk P."/>
            <person name="Sykes S."/>
            <person name="Wortman J."/>
            <person name="Nusbaum C."/>
            <person name="Birren B."/>
        </authorList>
    </citation>
    <scope>NUCLEOTIDE SEQUENCE [LARGE SCALE GENOMIC DNA]</scope>
    <source>
        <strain evidence="3 4">NIPH 2168</strain>
    </source>
</reference>
<keyword evidence="4" id="KW-1185">Reference proteome</keyword>
<organism evidence="3 4">
    <name type="scientific">Acinetobacter vivianii</name>
    <dbReference type="NCBI Taxonomy" id="1776742"/>
    <lineage>
        <taxon>Bacteria</taxon>
        <taxon>Pseudomonadati</taxon>
        <taxon>Pseudomonadota</taxon>
        <taxon>Gammaproteobacteria</taxon>
        <taxon>Moraxellales</taxon>
        <taxon>Moraxellaceae</taxon>
        <taxon>Acinetobacter</taxon>
    </lineage>
</organism>
<evidence type="ECO:0000313" key="4">
    <source>
        <dbReference type="Proteomes" id="UP000013173"/>
    </source>
</evidence>
<accession>N9QD87</accession>
<comment type="caution">
    <text evidence="3">The sequence shown here is derived from an EMBL/GenBank/DDBJ whole genome shotgun (WGS) entry which is preliminary data.</text>
</comment>
<feature type="region of interest" description="Disordered" evidence="1">
    <location>
        <begin position="79"/>
        <end position="99"/>
    </location>
</feature>
<dbReference type="OrthoDB" id="6687997at2"/>
<dbReference type="AlphaFoldDB" id="N9QD87"/>